<comment type="caution">
    <text evidence="2">The sequence shown here is derived from an EMBL/GenBank/DDBJ whole genome shotgun (WGS) entry which is preliminary data.</text>
</comment>
<feature type="region of interest" description="Disordered" evidence="1">
    <location>
        <begin position="74"/>
        <end position="94"/>
    </location>
</feature>
<gene>
    <name evidence="2" type="ORF">BM221_010561</name>
</gene>
<dbReference type="Proteomes" id="UP000235728">
    <property type="component" value="Unassembled WGS sequence"/>
</dbReference>
<evidence type="ECO:0000313" key="2">
    <source>
        <dbReference type="EMBL" id="PMB63580.1"/>
    </source>
</evidence>
<organism evidence="2 3">
    <name type="scientific">Beauveria bassiana</name>
    <name type="common">White muscardine disease fungus</name>
    <name type="synonym">Tritirachium shiotae</name>
    <dbReference type="NCBI Taxonomy" id="176275"/>
    <lineage>
        <taxon>Eukaryota</taxon>
        <taxon>Fungi</taxon>
        <taxon>Dikarya</taxon>
        <taxon>Ascomycota</taxon>
        <taxon>Pezizomycotina</taxon>
        <taxon>Sordariomycetes</taxon>
        <taxon>Hypocreomycetidae</taxon>
        <taxon>Hypocreales</taxon>
        <taxon>Cordycipitaceae</taxon>
        <taxon>Beauveria</taxon>
    </lineage>
</organism>
<accession>A0A2N6N8H8</accession>
<feature type="region of interest" description="Disordered" evidence="1">
    <location>
        <begin position="1"/>
        <end position="43"/>
    </location>
</feature>
<dbReference type="AlphaFoldDB" id="A0A2N6N8H8"/>
<evidence type="ECO:0000313" key="3">
    <source>
        <dbReference type="Proteomes" id="UP000235728"/>
    </source>
</evidence>
<dbReference type="EMBL" id="MRVG01000019">
    <property type="protein sequence ID" value="PMB63580.1"/>
    <property type="molecule type" value="Genomic_DNA"/>
</dbReference>
<name>A0A2N6N8H8_BEABA</name>
<protein>
    <submittedName>
        <fullName evidence="2">Uncharacterized protein</fullName>
    </submittedName>
</protein>
<proteinExistence type="predicted"/>
<sequence length="94" mass="10031">MENVLQATDEAKKRKEAFLSGKPLDSDEEDNGKAEAAKSRSPPVKNLVITLLPANTNHRRPLTDKKILAEARAAAGKKGPISLGGQGIKKSGKK</sequence>
<evidence type="ECO:0000256" key="1">
    <source>
        <dbReference type="SAM" id="MobiDB-lite"/>
    </source>
</evidence>
<reference evidence="2 3" key="1">
    <citation type="journal article" date="2016" name="Appl. Microbiol. Biotechnol.">
        <title>Characterization of T-DNA insertion mutants with decreased virulence in the entomopathogenic fungus Beauveria bassiana JEF-007.</title>
        <authorList>
            <person name="Kim S."/>
            <person name="Lee S.J."/>
            <person name="Nai Y.S."/>
            <person name="Yu J.S."/>
            <person name="Lee M.R."/>
            <person name="Yang Y.T."/>
            <person name="Kim J.S."/>
        </authorList>
    </citation>
    <scope>NUCLEOTIDE SEQUENCE [LARGE SCALE GENOMIC DNA]</scope>
    <source>
        <strain evidence="2 3">JEF-007</strain>
    </source>
</reference>